<name>A0A7K2ILH3_9ACTN</name>
<evidence type="ECO:0000313" key="2">
    <source>
        <dbReference type="EMBL" id="MYR30819.1"/>
    </source>
</evidence>
<keyword evidence="1" id="KW-0732">Signal</keyword>
<reference evidence="2 3" key="1">
    <citation type="journal article" date="2019" name="Nat. Commun.">
        <title>The antimicrobial potential of Streptomyces from insect microbiomes.</title>
        <authorList>
            <person name="Chevrette M.G."/>
            <person name="Carlson C.M."/>
            <person name="Ortega H.E."/>
            <person name="Thomas C."/>
            <person name="Ananiev G.E."/>
            <person name="Barns K.J."/>
            <person name="Book A.J."/>
            <person name="Cagnazzo J."/>
            <person name="Carlos C."/>
            <person name="Flanigan W."/>
            <person name="Grubbs K.J."/>
            <person name="Horn H.A."/>
            <person name="Hoffmann F.M."/>
            <person name="Klassen J.L."/>
            <person name="Knack J.J."/>
            <person name="Lewin G.R."/>
            <person name="McDonald B.R."/>
            <person name="Muller L."/>
            <person name="Melo W.G.P."/>
            <person name="Pinto-Tomas A.A."/>
            <person name="Schmitz A."/>
            <person name="Wendt-Pienkowski E."/>
            <person name="Wildman S."/>
            <person name="Zhao M."/>
            <person name="Zhang F."/>
            <person name="Bugni T.S."/>
            <person name="Andes D.R."/>
            <person name="Pupo M.T."/>
            <person name="Currie C.R."/>
        </authorList>
    </citation>
    <scope>NUCLEOTIDE SEQUENCE [LARGE SCALE GENOMIC DNA]</scope>
    <source>
        <strain evidence="2 3">SID5840</strain>
    </source>
</reference>
<evidence type="ECO:0008006" key="4">
    <source>
        <dbReference type="Google" id="ProtNLM"/>
    </source>
</evidence>
<evidence type="ECO:0000256" key="1">
    <source>
        <dbReference type="SAM" id="SignalP"/>
    </source>
</evidence>
<protein>
    <recommendedName>
        <fullName evidence="4">Lipoprotein</fullName>
    </recommendedName>
</protein>
<dbReference type="RefSeq" id="WP_161110008.1">
    <property type="nucleotide sequence ID" value="NZ_WWHY01000001.1"/>
</dbReference>
<comment type="caution">
    <text evidence="2">The sequence shown here is derived from an EMBL/GenBank/DDBJ whole genome shotgun (WGS) entry which is preliminary data.</text>
</comment>
<feature type="signal peptide" evidence="1">
    <location>
        <begin position="1"/>
        <end position="32"/>
    </location>
</feature>
<dbReference type="Proteomes" id="UP000467124">
    <property type="component" value="Unassembled WGS sequence"/>
</dbReference>
<organism evidence="2 3">
    <name type="scientific">Nocardiopsis alba</name>
    <dbReference type="NCBI Taxonomy" id="53437"/>
    <lineage>
        <taxon>Bacteria</taxon>
        <taxon>Bacillati</taxon>
        <taxon>Actinomycetota</taxon>
        <taxon>Actinomycetes</taxon>
        <taxon>Streptosporangiales</taxon>
        <taxon>Nocardiopsidaceae</taxon>
        <taxon>Nocardiopsis</taxon>
    </lineage>
</organism>
<accession>A0A7K2ILH3</accession>
<sequence length="138" mass="14360">MSHPRTPARALALTAGALALPLLLTACSGNKAEIEAACADIQSNISAVDMAASSIEQDLLVDGVPYQDQHAEELEAHLADVERLEEAARGSLEADAAERADAVHAILDELDQGDEAGLADALTWTADTHDTILAACGF</sequence>
<dbReference type="PROSITE" id="PS51257">
    <property type="entry name" value="PROKAR_LIPOPROTEIN"/>
    <property type="match status" value="1"/>
</dbReference>
<gene>
    <name evidence="2" type="ORF">GTW20_00700</name>
</gene>
<feature type="chain" id="PRO_5029584802" description="Lipoprotein" evidence="1">
    <location>
        <begin position="33"/>
        <end position="138"/>
    </location>
</feature>
<proteinExistence type="predicted"/>
<evidence type="ECO:0000313" key="3">
    <source>
        <dbReference type="Proteomes" id="UP000467124"/>
    </source>
</evidence>
<dbReference type="EMBL" id="WWHY01000001">
    <property type="protein sequence ID" value="MYR30819.1"/>
    <property type="molecule type" value="Genomic_DNA"/>
</dbReference>
<dbReference type="AlphaFoldDB" id="A0A7K2ILH3"/>